<feature type="non-terminal residue" evidence="1">
    <location>
        <position position="48"/>
    </location>
</feature>
<accession>X1CF57</accession>
<comment type="caution">
    <text evidence="1">The sequence shown here is derived from an EMBL/GenBank/DDBJ whole genome shotgun (WGS) entry which is preliminary data.</text>
</comment>
<protein>
    <submittedName>
        <fullName evidence="1">Uncharacterized protein</fullName>
    </submittedName>
</protein>
<dbReference type="EMBL" id="BART01017859">
    <property type="protein sequence ID" value="GAG82861.1"/>
    <property type="molecule type" value="Genomic_DNA"/>
</dbReference>
<dbReference type="AlphaFoldDB" id="X1CF57"/>
<gene>
    <name evidence="1" type="ORF">S01H4_33849</name>
</gene>
<organism evidence="1">
    <name type="scientific">marine sediment metagenome</name>
    <dbReference type="NCBI Taxonomy" id="412755"/>
    <lineage>
        <taxon>unclassified sequences</taxon>
        <taxon>metagenomes</taxon>
        <taxon>ecological metagenomes</taxon>
    </lineage>
</organism>
<name>X1CF57_9ZZZZ</name>
<reference evidence="1" key="1">
    <citation type="journal article" date="2014" name="Front. Microbiol.">
        <title>High frequency of phylogenetically diverse reductive dehalogenase-homologous genes in deep subseafloor sedimentary metagenomes.</title>
        <authorList>
            <person name="Kawai M."/>
            <person name="Futagami T."/>
            <person name="Toyoda A."/>
            <person name="Takaki Y."/>
            <person name="Nishi S."/>
            <person name="Hori S."/>
            <person name="Arai W."/>
            <person name="Tsubouchi T."/>
            <person name="Morono Y."/>
            <person name="Uchiyama I."/>
            <person name="Ito T."/>
            <person name="Fujiyama A."/>
            <person name="Inagaki F."/>
            <person name="Takami H."/>
        </authorList>
    </citation>
    <scope>NUCLEOTIDE SEQUENCE</scope>
    <source>
        <strain evidence="1">Expedition CK06-06</strain>
    </source>
</reference>
<sequence>MTENISSAEIQKIIESVVRRQLYDLVRPQERNELINEAWLAVLEAQQT</sequence>
<evidence type="ECO:0000313" key="1">
    <source>
        <dbReference type="EMBL" id="GAG82861.1"/>
    </source>
</evidence>
<proteinExistence type="predicted"/>